<dbReference type="EMBL" id="MQWA01000001">
    <property type="protein sequence ID" value="PQJ27235.1"/>
    <property type="molecule type" value="Genomic_DNA"/>
</dbReference>
<protein>
    <submittedName>
        <fullName evidence="1">Uncharacterized protein</fullName>
    </submittedName>
</protein>
<dbReference type="AlphaFoldDB" id="A0A2S7TWV8"/>
<proteinExistence type="predicted"/>
<organism evidence="1 2">
    <name type="scientific">Rubritalea profundi</name>
    <dbReference type="NCBI Taxonomy" id="1658618"/>
    <lineage>
        <taxon>Bacteria</taxon>
        <taxon>Pseudomonadati</taxon>
        <taxon>Verrucomicrobiota</taxon>
        <taxon>Verrucomicrobiia</taxon>
        <taxon>Verrucomicrobiales</taxon>
        <taxon>Rubritaleaceae</taxon>
        <taxon>Rubritalea</taxon>
    </lineage>
</organism>
<name>A0A2S7TWV8_9BACT</name>
<keyword evidence="2" id="KW-1185">Reference proteome</keyword>
<sequence>MEGKFAFDVFFLPNLTARGIWIYQNWVRLYSRFDEDFDARVNKALELIWKKHINKIGGKK</sequence>
<evidence type="ECO:0000313" key="1">
    <source>
        <dbReference type="EMBL" id="PQJ27235.1"/>
    </source>
</evidence>
<gene>
    <name evidence="1" type="ORF">BSZ32_01125</name>
</gene>
<dbReference type="Proteomes" id="UP000239907">
    <property type="component" value="Unassembled WGS sequence"/>
</dbReference>
<evidence type="ECO:0000313" key="2">
    <source>
        <dbReference type="Proteomes" id="UP000239907"/>
    </source>
</evidence>
<reference evidence="1 2" key="1">
    <citation type="submission" date="2016-12" db="EMBL/GenBank/DDBJ databases">
        <title>Study of bacterial adaptation to deep sea.</title>
        <authorList>
            <person name="Song J."/>
            <person name="Yoshizawa S."/>
            <person name="Kogure K."/>
        </authorList>
    </citation>
    <scope>NUCLEOTIDE SEQUENCE [LARGE SCALE GENOMIC DNA]</scope>
    <source>
        <strain evidence="1 2">SAORIC-165</strain>
    </source>
</reference>
<comment type="caution">
    <text evidence="1">The sequence shown here is derived from an EMBL/GenBank/DDBJ whole genome shotgun (WGS) entry which is preliminary data.</text>
</comment>
<accession>A0A2S7TWV8</accession>